<dbReference type="InterPro" id="IPR000782">
    <property type="entry name" value="FAS1_domain"/>
</dbReference>
<dbReference type="Proteomes" id="UP000199439">
    <property type="component" value="Unassembled WGS sequence"/>
</dbReference>
<sequence>MNKYKNINKWFIGMFAIAMLFSCNFPEDDEFYIPFEAGVVENPETITQLIIANEDLGIFEQALRILEQENNSEKLLAKLNLPNSNTTVFAPSNAAFQAWLDNSGIDDISLINPIDLEVVILNHILVGEFKAADFTTGLTTSSALVGPRATAKNVSMYIDTTNGVIINGESTVITPDVGANNGALHIVDTVIDLPVMLDFSAMLPSLSMFDDAVEFAQTARDEDGNGPNLRFRLVDPGAERTLFMPTDDAFADLLVELGVAELSEVDPSIVADAIFTHLIDIAPISTPEFIEIGRPFPIPAFNNELLFINPTDVNNITVTDPNGRTANLVPTLIDIVAVNGFIHVIDKVLLSEAE</sequence>
<dbReference type="PANTHER" id="PTHR10900">
    <property type="entry name" value="PERIOSTIN-RELATED"/>
    <property type="match status" value="1"/>
</dbReference>
<accession>A0A1I1R6L5</accession>
<keyword evidence="3" id="KW-1185">Reference proteome</keyword>
<dbReference type="SUPFAM" id="SSF82153">
    <property type="entry name" value="FAS1 domain"/>
    <property type="match status" value="2"/>
</dbReference>
<dbReference type="GO" id="GO:0005615">
    <property type="term" value="C:extracellular space"/>
    <property type="evidence" value="ECO:0007669"/>
    <property type="project" value="TreeGrafter"/>
</dbReference>
<feature type="domain" description="FAS1" evidence="1">
    <location>
        <begin position="193"/>
        <end position="349"/>
    </location>
</feature>
<dbReference type="AlphaFoldDB" id="A0A1I1R6L5"/>
<dbReference type="Gene3D" id="2.30.180.10">
    <property type="entry name" value="FAS1 domain"/>
    <property type="match status" value="2"/>
</dbReference>
<proteinExistence type="predicted"/>
<gene>
    <name evidence="2" type="ORF">SAMN04487987_1085</name>
</gene>
<protein>
    <submittedName>
        <fullName evidence="2">Uncaracterized surface protein containing fasciclin (FAS1) repeats</fullName>
    </submittedName>
</protein>
<evidence type="ECO:0000313" key="3">
    <source>
        <dbReference type="Proteomes" id="UP000199439"/>
    </source>
</evidence>
<dbReference type="EMBL" id="FOMI01000008">
    <property type="protein sequence ID" value="SFD27203.1"/>
    <property type="molecule type" value="Genomic_DNA"/>
</dbReference>
<dbReference type="InterPro" id="IPR050904">
    <property type="entry name" value="Adhesion/Biosynth-related"/>
</dbReference>
<dbReference type="RefSeq" id="WP_092852490.1">
    <property type="nucleotide sequence ID" value="NZ_FOMI01000008.1"/>
</dbReference>
<dbReference type="OrthoDB" id="9800666at2"/>
<dbReference type="Pfam" id="PF02469">
    <property type="entry name" value="Fasciclin"/>
    <property type="match status" value="2"/>
</dbReference>
<dbReference type="PROSITE" id="PS50213">
    <property type="entry name" value="FAS1"/>
    <property type="match status" value="2"/>
</dbReference>
<reference evidence="3" key="1">
    <citation type="submission" date="2016-10" db="EMBL/GenBank/DDBJ databases">
        <authorList>
            <person name="Varghese N."/>
            <person name="Submissions S."/>
        </authorList>
    </citation>
    <scope>NUCLEOTIDE SEQUENCE [LARGE SCALE GENOMIC DNA]</scope>
    <source>
        <strain evidence="3">DSM 25730</strain>
    </source>
</reference>
<feature type="domain" description="FAS1" evidence="1">
    <location>
        <begin position="43"/>
        <end position="191"/>
    </location>
</feature>
<dbReference type="PANTHER" id="PTHR10900:SF77">
    <property type="entry name" value="FI19380P1"/>
    <property type="match status" value="1"/>
</dbReference>
<evidence type="ECO:0000313" key="2">
    <source>
        <dbReference type="EMBL" id="SFD27203.1"/>
    </source>
</evidence>
<dbReference type="SMART" id="SM00554">
    <property type="entry name" value="FAS1"/>
    <property type="match status" value="2"/>
</dbReference>
<name>A0A1I1R6L5_9FLAO</name>
<dbReference type="PROSITE" id="PS51257">
    <property type="entry name" value="PROKAR_LIPOPROTEIN"/>
    <property type="match status" value="1"/>
</dbReference>
<organism evidence="2 3">
    <name type="scientific">Algibacter pectinivorans</name>
    <dbReference type="NCBI Taxonomy" id="870482"/>
    <lineage>
        <taxon>Bacteria</taxon>
        <taxon>Pseudomonadati</taxon>
        <taxon>Bacteroidota</taxon>
        <taxon>Flavobacteriia</taxon>
        <taxon>Flavobacteriales</taxon>
        <taxon>Flavobacteriaceae</taxon>
        <taxon>Algibacter</taxon>
    </lineage>
</organism>
<dbReference type="InterPro" id="IPR036378">
    <property type="entry name" value="FAS1_dom_sf"/>
</dbReference>
<dbReference type="STRING" id="870482.SAMN04487987_1085"/>
<evidence type="ECO:0000259" key="1">
    <source>
        <dbReference type="PROSITE" id="PS50213"/>
    </source>
</evidence>